<dbReference type="InterPro" id="IPR003593">
    <property type="entry name" value="AAA+_ATPase"/>
</dbReference>
<dbReference type="RefSeq" id="WP_090796933.1">
    <property type="nucleotide sequence ID" value="NZ_FMYI01000011.1"/>
</dbReference>
<evidence type="ECO:0000256" key="6">
    <source>
        <dbReference type="ARBA" id="ARBA00022840"/>
    </source>
</evidence>
<dbReference type="GO" id="GO:0005524">
    <property type="term" value="F:ATP binding"/>
    <property type="evidence" value="ECO:0007669"/>
    <property type="project" value="UniProtKB-KW"/>
</dbReference>
<dbReference type="Pfam" id="PF00005">
    <property type="entry name" value="ABC_tran"/>
    <property type="match status" value="1"/>
</dbReference>
<evidence type="ECO:0000313" key="11">
    <source>
        <dbReference type="Proteomes" id="UP000242949"/>
    </source>
</evidence>
<keyword evidence="8" id="KW-0472">Membrane</keyword>
<evidence type="ECO:0000256" key="3">
    <source>
        <dbReference type="ARBA" id="ARBA00022448"/>
    </source>
</evidence>
<dbReference type="InterPro" id="IPR017871">
    <property type="entry name" value="ABC_transporter-like_CS"/>
</dbReference>
<dbReference type="SMART" id="SM00382">
    <property type="entry name" value="AAA"/>
    <property type="match status" value="1"/>
</dbReference>
<name>A0A1G6MHR1_9BACI</name>
<dbReference type="PROSITE" id="PS50893">
    <property type="entry name" value="ABC_TRANSPORTER_2"/>
    <property type="match status" value="1"/>
</dbReference>
<evidence type="ECO:0000256" key="4">
    <source>
        <dbReference type="ARBA" id="ARBA00022475"/>
    </source>
</evidence>
<dbReference type="NCBIfam" id="NF010167">
    <property type="entry name" value="PRK13648.1"/>
    <property type="match status" value="1"/>
</dbReference>
<evidence type="ECO:0000256" key="7">
    <source>
        <dbReference type="ARBA" id="ARBA00022967"/>
    </source>
</evidence>
<organism evidence="10 11">
    <name type="scientific">Pelagirhabdus alkalitolerans</name>
    <dbReference type="NCBI Taxonomy" id="1612202"/>
    <lineage>
        <taxon>Bacteria</taxon>
        <taxon>Bacillati</taxon>
        <taxon>Bacillota</taxon>
        <taxon>Bacilli</taxon>
        <taxon>Bacillales</taxon>
        <taxon>Bacillaceae</taxon>
        <taxon>Pelagirhabdus</taxon>
    </lineage>
</organism>
<dbReference type="SUPFAM" id="SSF52540">
    <property type="entry name" value="P-loop containing nucleoside triphosphate hydrolases"/>
    <property type="match status" value="1"/>
</dbReference>
<dbReference type="Gene3D" id="3.40.50.300">
    <property type="entry name" value="P-loop containing nucleotide triphosphate hydrolases"/>
    <property type="match status" value="1"/>
</dbReference>
<dbReference type="InterPro" id="IPR050095">
    <property type="entry name" value="ECF_ABC_transporter_ATP-bd"/>
</dbReference>
<dbReference type="InterPro" id="IPR030947">
    <property type="entry name" value="EcfA_1"/>
</dbReference>
<dbReference type="InterPro" id="IPR003439">
    <property type="entry name" value="ABC_transporter-like_ATP-bd"/>
</dbReference>
<dbReference type="PROSITE" id="PS00211">
    <property type="entry name" value="ABC_TRANSPORTER_1"/>
    <property type="match status" value="1"/>
</dbReference>
<keyword evidence="4" id="KW-1003">Cell membrane</keyword>
<dbReference type="InterPro" id="IPR027417">
    <property type="entry name" value="P-loop_NTPase"/>
</dbReference>
<dbReference type="FunFam" id="3.40.50.300:FF:000224">
    <property type="entry name" value="Energy-coupling factor transporter ATP-binding protein EcfA"/>
    <property type="match status" value="1"/>
</dbReference>
<dbReference type="Proteomes" id="UP000242949">
    <property type="component" value="Unassembled WGS sequence"/>
</dbReference>
<keyword evidence="11" id="KW-1185">Reference proteome</keyword>
<dbReference type="GO" id="GO:0015087">
    <property type="term" value="F:cobalt ion transmembrane transporter activity"/>
    <property type="evidence" value="ECO:0007669"/>
    <property type="project" value="UniProtKB-ARBA"/>
</dbReference>
<dbReference type="GO" id="GO:0016887">
    <property type="term" value="F:ATP hydrolysis activity"/>
    <property type="evidence" value="ECO:0007669"/>
    <property type="project" value="InterPro"/>
</dbReference>
<evidence type="ECO:0000256" key="2">
    <source>
        <dbReference type="ARBA" id="ARBA00005417"/>
    </source>
</evidence>
<accession>A0A1G6MHR1</accession>
<evidence type="ECO:0000256" key="1">
    <source>
        <dbReference type="ARBA" id="ARBA00004202"/>
    </source>
</evidence>
<dbReference type="NCBIfam" id="TIGR04520">
    <property type="entry name" value="ECF_ATPase_1"/>
    <property type="match status" value="1"/>
</dbReference>
<keyword evidence="5" id="KW-0547">Nucleotide-binding</keyword>
<keyword evidence="7" id="KW-1278">Translocase</keyword>
<dbReference type="STRING" id="1612202.SAMN05421734_11120"/>
<protein>
    <submittedName>
        <fullName evidence="10">Energy-coupling factor transport system ATP-binding protein</fullName>
    </submittedName>
</protein>
<gene>
    <name evidence="10" type="ORF">SAMN05421734_11120</name>
</gene>
<keyword evidence="6 10" id="KW-0067">ATP-binding</keyword>
<dbReference type="PANTHER" id="PTHR43553">
    <property type="entry name" value="HEAVY METAL TRANSPORTER"/>
    <property type="match status" value="1"/>
</dbReference>
<evidence type="ECO:0000256" key="5">
    <source>
        <dbReference type="ARBA" id="ARBA00022741"/>
    </source>
</evidence>
<proteinExistence type="inferred from homology"/>
<dbReference type="PANTHER" id="PTHR43553:SF24">
    <property type="entry name" value="ENERGY-COUPLING FACTOR TRANSPORTER ATP-BINDING PROTEIN ECFA1"/>
    <property type="match status" value="1"/>
</dbReference>
<reference evidence="11" key="1">
    <citation type="submission" date="2016-09" db="EMBL/GenBank/DDBJ databases">
        <authorList>
            <person name="Varghese N."/>
            <person name="Submissions S."/>
        </authorList>
    </citation>
    <scope>NUCLEOTIDE SEQUENCE [LARGE SCALE GENOMIC DNA]</scope>
    <source>
        <strain evidence="11">S5</strain>
    </source>
</reference>
<dbReference type="EMBL" id="FMYI01000011">
    <property type="protein sequence ID" value="SDC54981.1"/>
    <property type="molecule type" value="Genomic_DNA"/>
</dbReference>
<evidence type="ECO:0000313" key="10">
    <source>
        <dbReference type="EMBL" id="SDC54981.1"/>
    </source>
</evidence>
<sequence length="271" mass="30535">MTDQPLLSVCDISFRYDITQDVYALSAISFDLNRGESLAVIGDNGSGKSTLARLLTGLLSPEKGAIYLDGVELNEGSKKMLRRQMGIVFQNPDNQFIATSVEDDVAFGLENLNIPYEQMRSRVDEALELVDMYEYRTKDPSQLSGGQKQRVALAGVLALKPELMIFDEAFVMLDPMSRRSILETLRRIQSELNVSIISITHDRDEIEFFDSLLVLNQGERVMRGKPAEVFKQMSSLKPPFAEQLRRDLVDAGMDLPDYYMSESELVDTLCK</sequence>
<dbReference type="CDD" id="cd03225">
    <property type="entry name" value="ABC_cobalt_CbiO_domain1"/>
    <property type="match status" value="1"/>
</dbReference>
<keyword evidence="3" id="KW-0813">Transport</keyword>
<dbReference type="AlphaFoldDB" id="A0A1G6MHR1"/>
<comment type="similarity">
    <text evidence="2">Belongs to the ABC transporter superfamily.</text>
</comment>
<dbReference type="InterPro" id="IPR015856">
    <property type="entry name" value="ABC_transpr_CbiO/EcfA_su"/>
</dbReference>
<dbReference type="OrthoDB" id="9784332at2"/>
<dbReference type="GO" id="GO:0043190">
    <property type="term" value="C:ATP-binding cassette (ABC) transporter complex"/>
    <property type="evidence" value="ECO:0007669"/>
    <property type="project" value="TreeGrafter"/>
</dbReference>
<comment type="subcellular location">
    <subcellularLocation>
        <location evidence="1">Cell membrane</location>
        <topology evidence="1">Peripheral membrane protein</topology>
    </subcellularLocation>
</comment>
<dbReference type="GO" id="GO:0042626">
    <property type="term" value="F:ATPase-coupled transmembrane transporter activity"/>
    <property type="evidence" value="ECO:0007669"/>
    <property type="project" value="TreeGrafter"/>
</dbReference>
<evidence type="ECO:0000259" key="9">
    <source>
        <dbReference type="PROSITE" id="PS50893"/>
    </source>
</evidence>
<evidence type="ECO:0000256" key="8">
    <source>
        <dbReference type="ARBA" id="ARBA00023136"/>
    </source>
</evidence>
<feature type="domain" description="ABC transporter" evidence="9">
    <location>
        <begin position="7"/>
        <end position="242"/>
    </location>
</feature>